<comment type="caution">
    <text evidence="1">The sequence shown here is derived from an EMBL/GenBank/DDBJ whole genome shotgun (WGS) entry which is preliminary data.</text>
</comment>
<sequence>MEAVLVLKMTFVNVYTTPKLAEVNPSIKALYSVVGTAELSNTSIVLAESIMYCFPSLVPVVMLVGMHKYERAKSPPVEVPFSIFPAIL</sequence>
<gene>
    <name evidence="1" type="ORF">SDC9_183724</name>
</gene>
<dbReference type="EMBL" id="VSSQ01090222">
    <property type="protein sequence ID" value="MPN36216.1"/>
    <property type="molecule type" value="Genomic_DNA"/>
</dbReference>
<dbReference type="AlphaFoldDB" id="A0A645HCH1"/>
<name>A0A645HCH1_9ZZZZ</name>
<reference evidence="1" key="1">
    <citation type="submission" date="2019-08" db="EMBL/GenBank/DDBJ databases">
        <authorList>
            <person name="Kucharzyk K."/>
            <person name="Murdoch R.W."/>
            <person name="Higgins S."/>
            <person name="Loffler F."/>
        </authorList>
    </citation>
    <scope>NUCLEOTIDE SEQUENCE</scope>
</reference>
<proteinExistence type="predicted"/>
<evidence type="ECO:0000313" key="1">
    <source>
        <dbReference type="EMBL" id="MPN36216.1"/>
    </source>
</evidence>
<accession>A0A645HCH1</accession>
<organism evidence="1">
    <name type="scientific">bioreactor metagenome</name>
    <dbReference type="NCBI Taxonomy" id="1076179"/>
    <lineage>
        <taxon>unclassified sequences</taxon>
        <taxon>metagenomes</taxon>
        <taxon>ecological metagenomes</taxon>
    </lineage>
</organism>
<protein>
    <submittedName>
        <fullName evidence="1">Uncharacterized protein</fullName>
    </submittedName>
</protein>